<dbReference type="InterPro" id="IPR036249">
    <property type="entry name" value="Thioredoxin-like_sf"/>
</dbReference>
<reference evidence="8 9" key="1">
    <citation type="submission" date="2021-01" db="EMBL/GenBank/DDBJ databases">
        <title>Whole genome shotgun sequence of Catellatospora chokoriensis NBRC 107358.</title>
        <authorList>
            <person name="Komaki H."/>
            <person name="Tamura T."/>
        </authorList>
    </citation>
    <scope>NUCLEOTIDE SEQUENCE [LARGE SCALE GENOMIC DNA]</scope>
    <source>
        <strain evidence="8 9">NBRC 107358</strain>
    </source>
</reference>
<keyword evidence="5" id="KW-0676">Redox-active center</keyword>
<keyword evidence="3" id="KW-0560">Oxidoreductase</keyword>
<evidence type="ECO:0000259" key="7">
    <source>
        <dbReference type="Pfam" id="PF13462"/>
    </source>
</evidence>
<evidence type="ECO:0000256" key="1">
    <source>
        <dbReference type="ARBA" id="ARBA00005791"/>
    </source>
</evidence>
<name>A0A8J3K4J7_9ACTN</name>
<dbReference type="SUPFAM" id="SSF52833">
    <property type="entry name" value="Thioredoxin-like"/>
    <property type="match status" value="1"/>
</dbReference>
<dbReference type="EMBL" id="BONG01000050">
    <property type="protein sequence ID" value="GIF92753.1"/>
    <property type="molecule type" value="Genomic_DNA"/>
</dbReference>
<dbReference type="AlphaFoldDB" id="A0A8J3K4J7"/>
<proteinExistence type="inferred from homology"/>
<dbReference type="RefSeq" id="WP_191840550.1">
    <property type="nucleotide sequence ID" value="NZ_BAAALB010000026.1"/>
</dbReference>
<keyword evidence="6" id="KW-0472">Membrane</keyword>
<accession>A0A8J3K4J7</accession>
<dbReference type="PANTHER" id="PTHR13887:SF14">
    <property type="entry name" value="DISULFIDE BOND FORMATION PROTEIN D"/>
    <property type="match status" value="1"/>
</dbReference>
<keyword evidence="4" id="KW-1015">Disulfide bond</keyword>
<evidence type="ECO:0000256" key="4">
    <source>
        <dbReference type="ARBA" id="ARBA00023157"/>
    </source>
</evidence>
<keyword evidence="6" id="KW-1133">Transmembrane helix</keyword>
<keyword evidence="6" id="KW-0812">Transmembrane</keyword>
<evidence type="ECO:0000256" key="2">
    <source>
        <dbReference type="ARBA" id="ARBA00022729"/>
    </source>
</evidence>
<evidence type="ECO:0000313" key="8">
    <source>
        <dbReference type="EMBL" id="GIF92753.1"/>
    </source>
</evidence>
<gene>
    <name evidence="8" type="ORF">Cch02nite_61970</name>
</gene>
<protein>
    <recommendedName>
        <fullName evidence="7">Thioredoxin-like fold domain-containing protein</fullName>
    </recommendedName>
</protein>
<evidence type="ECO:0000313" key="9">
    <source>
        <dbReference type="Proteomes" id="UP000619293"/>
    </source>
</evidence>
<dbReference type="Pfam" id="PF13462">
    <property type="entry name" value="Thioredoxin_4"/>
    <property type="match status" value="1"/>
</dbReference>
<dbReference type="GO" id="GO:0016491">
    <property type="term" value="F:oxidoreductase activity"/>
    <property type="evidence" value="ECO:0007669"/>
    <property type="project" value="UniProtKB-KW"/>
</dbReference>
<comment type="similarity">
    <text evidence="1">Belongs to the thioredoxin family. DsbA subfamily.</text>
</comment>
<keyword evidence="9" id="KW-1185">Reference proteome</keyword>
<sequence length="244" mass="25207">MSSRKDQNAAARMVRDQIAKEQRRKRTMWISIAAVAALVIAGLIGWGIYAGSKTTDFTAPKGANAAGDGITTGNGPVVVDEYVDFLCPHCKSFHDEAAASIAQLAADGKITLVTHPVAYLDGASTNRYSTRSSAASGCAAEFGKFTEFSNVLFDNQPAEGGAGPTDDDLIVLGRQAGLGEDFAQCVREKRFLTWTNHVSEEAGRAGVTGTPTVLVNGKPTQASAAQIAAAVAAAAGANPSASTS</sequence>
<dbReference type="InterPro" id="IPR012336">
    <property type="entry name" value="Thioredoxin-like_fold"/>
</dbReference>
<comment type="caution">
    <text evidence="8">The sequence shown here is derived from an EMBL/GenBank/DDBJ whole genome shotgun (WGS) entry which is preliminary data.</text>
</comment>
<keyword evidence="2" id="KW-0732">Signal</keyword>
<evidence type="ECO:0000256" key="5">
    <source>
        <dbReference type="ARBA" id="ARBA00023284"/>
    </source>
</evidence>
<evidence type="ECO:0000256" key="3">
    <source>
        <dbReference type="ARBA" id="ARBA00023002"/>
    </source>
</evidence>
<feature type="transmembrane region" description="Helical" evidence="6">
    <location>
        <begin position="28"/>
        <end position="49"/>
    </location>
</feature>
<dbReference type="Proteomes" id="UP000619293">
    <property type="component" value="Unassembled WGS sequence"/>
</dbReference>
<dbReference type="PANTHER" id="PTHR13887">
    <property type="entry name" value="GLUTATHIONE S-TRANSFERASE KAPPA"/>
    <property type="match status" value="1"/>
</dbReference>
<dbReference type="Gene3D" id="3.40.30.10">
    <property type="entry name" value="Glutaredoxin"/>
    <property type="match status" value="1"/>
</dbReference>
<organism evidence="8 9">
    <name type="scientific">Catellatospora chokoriensis</name>
    <dbReference type="NCBI Taxonomy" id="310353"/>
    <lineage>
        <taxon>Bacteria</taxon>
        <taxon>Bacillati</taxon>
        <taxon>Actinomycetota</taxon>
        <taxon>Actinomycetes</taxon>
        <taxon>Micromonosporales</taxon>
        <taxon>Micromonosporaceae</taxon>
        <taxon>Catellatospora</taxon>
    </lineage>
</organism>
<feature type="domain" description="Thioredoxin-like fold" evidence="7">
    <location>
        <begin position="75"/>
        <end position="221"/>
    </location>
</feature>
<dbReference type="CDD" id="cd02972">
    <property type="entry name" value="DsbA_family"/>
    <property type="match status" value="1"/>
</dbReference>
<evidence type="ECO:0000256" key="6">
    <source>
        <dbReference type="SAM" id="Phobius"/>
    </source>
</evidence>